<organism evidence="2">
    <name type="scientific">Arundo donax</name>
    <name type="common">Giant reed</name>
    <name type="synonym">Donax arundinaceus</name>
    <dbReference type="NCBI Taxonomy" id="35708"/>
    <lineage>
        <taxon>Eukaryota</taxon>
        <taxon>Viridiplantae</taxon>
        <taxon>Streptophyta</taxon>
        <taxon>Embryophyta</taxon>
        <taxon>Tracheophyta</taxon>
        <taxon>Spermatophyta</taxon>
        <taxon>Magnoliopsida</taxon>
        <taxon>Liliopsida</taxon>
        <taxon>Poales</taxon>
        <taxon>Poaceae</taxon>
        <taxon>PACMAD clade</taxon>
        <taxon>Arundinoideae</taxon>
        <taxon>Arundineae</taxon>
        <taxon>Arundo</taxon>
    </lineage>
</organism>
<feature type="region of interest" description="Disordered" evidence="1">
    <location>
        <begin position="1"/>
        <end position="25"/>
    </location>
</feature>
<dbReference type="EMBL" id="GBRH01167579">
    <property type="protein sequence ID" value="JAE30317.1"/>
    <property type="molecule type" value="Transcribed_RNA"/>
</dbReference>
<accession>A0A0A9H0M3</accession>
<feature type="compositionally biased region" description="Polar residues" evidence="1">
    <location>
        <begin position="1"/>
        <end position="15"/>
    </location>
</feature>
<evidence type="ECO:0000313" key="2">
    <source>
        <dbReference type="EMBL" id="JAE30317.1"/>
    </source>
</evidence>
<reference evidence="2" key="2">
    <citation type="journal article" date="2015" name="Data Brief">
        <title>Shoot transcriptome of the giant reed, Arundo donax.</title>
        <authorList>
            <person name="Barrero R.A."/>
            <person name="Guerrero F.D."/>
            <person name="Moolhuijzen P."/>
            <person name="Goolsby J.A."/>
            <person name="Tidwell J."/>
            <person name="Bellgard S.E."/>
            <person name="Bellgard M.I."/>
        </authorList>
    </citation>
    <scope>NUCLEOTIDE SEQUENCE</scope>
    <source>
        <tissue evidence="2">Shoot tissue taken approximately 20 cm above the soil surface</tissue>
    </source>
</reference>
<evidence type="ECO:0000256" key="1">
    <source>
        <dbReference type="SAM" id="MobiDB-lite"/>
    </source>
</evidence>
<sequence length="40" mass="4444">MHLSTSPRRSLTRTASVERSRRQGRSLTGCLTRTLCLGTP</sequence>
<dbReference type="AlphaFoldDB" id="A0A0A9H0M3"/>
<proteinExistence type="predicted"/>
<protein>
    <submittedName>
        <fullName evidence="2">Uncharacterized protein</fullName>
    </submittedName>
</protein>
<name>A0A0A9H0M3_ARUDO</name>
<reference evidence="2" key="1">
    <citation type="submission" date="2014-09" db="EMBL/GenBank/DDBJ databases">
        <authorList>
            <person name="Magalhaes I.L.F."/>
            <person name="Oliveira U."/>
            <person name="Santos F.R."/>
            <person name="Vidigal T.H.D.A."/>
            <person name="Brescovit A.D."/>
            <person name="Santos A.J."/>
        </authorList>
    </citation>
    <scope>NUCLEOTIDE SEQUENCE</scope>
    <source>
        <tissue evidence="2">Shoot tissue taken approximately 20 cm above the soil surface</tissue>
    </source>
</reference>